<evidence type="ECO:0008006" key="4">
    <source>
        <dbReference type="Google" id="ProtNLM"/>
    </source>
</evidence>
<keyword evidence="1" id="KW-0732">Signal</keyword>
<dbReference type="EMBL" id="FTNU01000001">
    <property type="protein sequence ID" value="SIR71919.1"/>
    <property type="molecule type" value="Genomic_DNA"/>
</dbReference>
<evidence type="ECO:0000256" key="1">
    <source>
        <dbReference type="SAM" id="SignalP"/>
    </source>
</evidence>
<accession>A0A1N7D7T0</accession>
<organism evidence="2 3">
    <name type="scientific">Moraxella cuniculi DSM 21768</name>
    <dbReference type="NCBI Taxonomy" id="1122245"/>
    <lineage>
        <taxon>Bacteria</taxon>
        <taxon>Pseudomonadati</taxon>
        <taxon>Pseudomonadota</taxon>
        <taxon>Gammaproteobacteria</taxon>
        <taxon>Moraxellales</taxon>
        <taxon>Moraxellaceae</taxon>
        <taxon>Moraxella</taxon>
    </lineage>
</organism>
<evidence type="ECO:0000313" key="2">
    <source>
        <dbReference type="EMBL" id="SIR71919.1"/>
    </source>
</evidence>
<protein>
    <recommendedName>
        <fullName evidence="4">PsiF repeat-containing protein</fullName>
    </recommendedName>
</protein>
<dbReference type="Proteomes" id="UP000187495">
    <property type="component" value="Unassembled WGS sequence"/>
</dbReference>
<proteinExistence type="predicted"/>
<evidence type="ECO:0000313" key="3">
    <source>
        <dbReference type="Proteomes" id="UP000187495"/>
    </source>
</evidence>
<feature type="chain" id="PRO_5012342590" description="PsiF repeat-containing protein" evidence="1">
    <location>
        <begin position="25"/>
        <end position="111"/>
    </location>
</feature>
<gene>
    <name evidence="2" type="ORF">SAMN02745664_10162</name>
</gene>
<dbReference type="RefSeq" id="WP_076554203.1">
    <property type="nucleotide sequence ID" value="NZ_FTNU01000001.1"/>
</dbReference>
<sequence>MKITKTLSLTALCALAALSSPSYANQAKFNKIERELKQCHNNLEVGGIAMYNACTMDATDSYKRTFTKAQKAKLRSAKKSCETKYDRDSSLGNSAAYVCELDAARRIAKQR</sequence>
<dbReference type="AlphaFoldDB" id="A0A1N7D7T0"/>
<keyword evidence="3" id="KW-1185">Reference proteome</keyword>
<feature type="signal peptide" evidence="1">
    <location>
        <begin position="1"/>
        <end position="24"/>
    </location>
</feature>
<name>A0A1N7D7T0_9GAMM</name>
<reference evidence="3" key="1">
    <citation type="submission" date="2017-01" db="EMBL/GenBank/DDBJ databases">
        <authorList>
            <person name="Varghese N."/>
            <person name="Submissions S."/>
        </authorList>
    </citation>
    <scope>NUCLEOTIDE SEQUENCE [LARGE SCALE GENOMIC DNA]</scope>
    <source>
        <strain evidence="3">DSM 21768</strain>
    </source>
</reference>